<proteinExistence type="predicted"/>
<feature type="non-terminal residue" evidence="1">
    <location>
        <position position="1"/>
    </location>
</feature>
<dbReference type="InParanoid" id="J0D584"/>
<keyword evidence="2" id="KW-1185">Reference proteome</keyword>
<dbReference type="Proteomes" id="UP000006514">
    <property type="component" value="Unassembled WGS sequence"/>
</dbReference>
<sequence length="231" mass="25108">TGARHGYIAVYNPATESGTRLPLVRFNPSDDLKDGTGLSVLGLDVVISAANEHEIFVYVVNHRPPLGDAWVWGPDTAVEIFKGEAGGRSLSMSLLCATRSLALRVTFWARRTAKASTSPTSLGLWAASPRKDYGGSMTDARPADNALILNGMIPMAAADWITRPLTRTGLSTLQVFSTNLLYLARTSAYYVTYTAAVERFGLVVIELPRIKRKVLQPPVENEAVCMFDTGF</sequence>
<dbReference type="OrthoDB" id="5307922at2759"/>
<dbReference type="AlphaFoldDB" id="J0D584"/>
<evidence type="ECO:0000313" key="2">
    <source>
        <dbReference type="Proteomes" id="UP000006514"/>
    </source>
</evidence>
<dbReference type="EMBL" id="JH688047">
    <property type="protein sequence ID" value="EJD33924.1"/>
    <property type="molecule type" value="Genomic_DNA"/>
</dbReference>
<evidence type="ECO:0000313" key="1">
    <source>
        <dbReference type="EMBL" id="EJD33924.1"/>
    </source>
</evidence>
<protein>
    <submittedName>
        <fullName evidence="1">Uncharacterized protein</fullName>
    </submittedName>
</protein>
<gene>
    <name evidence="1" type="ORF">AURDEDRAFT_177009</name>
</gene>
<organism evidence="1 2">
    <name type="scientific">Auricularia subglabra (strain TFB-10046 / SS5)</name>
    <name type="common">White-rot fungus</name>
    <name type="synonym">Auricularia delicata (strain TFB10046)</name>
    <dbReference type="NCBI Taxonomy" id="717982"/>
    <lineage>
        <taxon>Eukaryota</taxon>
        <taxon>Fungi</taxon>
        <taxon>Dikarya</taxon>
        <taxon>Basidiomycota</taxon>
        <taxon>Agaricomycotina</taxon>
        <taxon>Agaricomycetes</taxon>
        <taxon>Auriculariales</taxon>
        <taxon>Auriculariaceae</taxon>
        <taxon>Auricularia</taxon>
    </lineage>
</organism>
<dbReference type="KEGG" id="adl:AURDEDRAFT_177009"/>
<reference evidence="2" key="1">
    <citation type="journal article" date="2012" name="Science">
        <title>The Paleozoic origin of enzymatic lignin decomposition reconstructed from 31 fungal genomes.</title>
        <authorList>
            <person name="Floudas D."/>
            <person name="Binder M."/>
            <person name="Riley R."/>
            <person name="Barry K."/>
            <person name="Blanchette R.A."/>
            <person name="Henrissat B."/>
            <person name="Martinez A.T."/>
            <person name="Otillar R."/>
            <person name="Spatafora J.W."/>
            <person name="Yadav J.S."/>
            <person name="Aerts A."/>
            <person name="Benoit I."/>
            <person name="Boyd A."/>
            <person name="Carlson A."/>
            <person name="Copeland A."/>
            <person name="Coutinho P.M."/>
            <person name="de Vries R.P."/>
            <person name="Ferreira P."/>
            <person name="Findley K."/>
            <person name="Foster B."/>
            <person name="Gaskell J."/>
            <person name="Glotzer D."/>
            <person name="Gorecki P."/>
            <person name="Heitman J."/>
            <person name="Hesse C."/>
            <person name="Hori C."/>
            <person name="Igarashi K."/>
            <person name="Jurgens J.A."/>
            <person name="Kallen N."/>
            <person name="Kersten P."/>
            <person name="Kohler A."/>
            <person name="Kuees U."/>
            <person name="Kumar T.K.A."/>
            <person name="Kuo A."/>
            <person name="LaButti K."/>
            <person name="Larrondo L.F."/>
            <person name="Lindquist E."/>
            <person name="Ling A."/>
            <person name="Lombard V."/>
            <person name="Lucas S."/>
            <person name="Lundell T."/>
            <person name="Martin R."/>
            <person name="McLaughlin D.J."/>
            <person name="Morgenstern I."/>
            <person name="Morin E."/>
            <person name="Murat C."/>
            <person name="Nagy L.G."/>
            <person name="Nolan M."/>
            <person name="Ohm R.A."/>
            <person name="Patyshakuliyeva A."/>
            <person name="Rokas A."/>
            <person name="Ruiz-Duenas F.J."/>
            <person name="Sabat G."/>
            <person name="Salamov A."/>
            <person name="Samejima M."/>
            <person name="Schmutz J."/>
            <person name="Slot J.C."/>
            <person name="St John F."/>
            <person name="Stenlid J."/>
            <person name="Sun H."/>
            <person name="Sun S."/>
            <person name="Syed K."/>
            <person name="Tsang A."/>
            <person name="Wiebenga A."/>
            <person name="Young D."/>
            <person name="Pisabarro A."/>
            <person name="Eastwood D.C."/>
            <person name="Martin F."/>
            <person name="Cullen D."/>
            <person name="Grigoriev I.V."/>
            <person name="Hibbett D.S."/>
        </authorList>
    </citation>
    <scope>NUCLEOTIDE SEQUENCE [LARGE SCALE GENOMIC DNA]</scope>
    <source>
        <strain evidence="2">TFB10046</strain>
    </source>
</reference>
<name>J0D584_AURST</name>
<accession>J0D584</accession>